<evidence type="ECO:0000313" key="3">
    <source>
        <dbReference type="EMBL" id="MFC5134638.1"/>
    </source>
</evidence>
<evidence type="ECO:0000259" key="2">
    <source>
        <dbReference type="Pfam" id="PF23996"/>
    </source>
</evidence>
<feature type="transmembrane region" description="Helical" evidence="1">
    <location>
        <begin position="58"/>
        <end position="76"/>
    </location>
</feature>
<keyword evidence="1" id="KW-1133">Transmembrane helix</keyword>
<sequence>MADEFMKGLVLFSLGALGWITFGAWYRTPSYYEVVQLVNAPEGVETVYGQVGVLTGDVLYWLMILGPLTFWVLIPISRELRSSIGDDADAAN</sequence>
<dbReference type="AlphaFoldDB" id="A0ABD5QQT9"/>
<keyword evidence="4" id="KW-1185">Reference proteome</keyword>
<proteinExistence type="predicted"/>
<dbReference type="InterPro" id="IPR055738">
    <property type="entry name" value="DUF7314"/>
</dbReference>
<gene>
    <name evidence="3" type="ORF">ACFPJA_07880</name>
</gene>
<keyword evidence="1" id="KW-0472">Membrane</keyword>
<dbReference type="Proteomes" id="UP001596145">
    <property type="component" value="Unassembled WGS sequence"/>
</dbReference>
<dbReference type="RefSeq" id="WP_122106168.1">
    <property type="nucleotide sequence ID" value="NZ_JBHSKV010000010.1"/>
</dbReference>
<evidence type="ECO:0000313" key="4">
    <source>
        <dbReference type="Proteomes" id="UP001596145"/>
    </source>
</evidence>
<dbReference type="Pfam" id="PF23996">
    <property type="entry name" value="DUF7314"/>
    <property type="match status" value="1"/>
</dbReference>
<evidence type="ECO:0000256" key="1">
    <source>
        <dbReference type="SAM" id="Phobius"/>
    </source>
</evidence>
<accession>A0ABD5QQT9</accession>
<name>A0ABD5QQT9_9EURY</name>
<protein>
    <recommendedName>
        <fullName evidence="2">DUF7314 domain-containing protein</fullName>
    </recommendedName>
</protein>
<keyword evidence="1" id="KW-0812">Transmembrane</keyword>
<organism evidence="3 4">
    <name type="scientific">Halorubrum glutamatedens</name>
    <dbReference type="NCBI Taxonomy" id="2707018"/>
    <lineage>
        <taxon>Archaea</taxon>
        <taxon>Methanobacteriati</taxon>
        <taxon>Methanobacteriota</taxon>
        <taxon>Stenosarchaea group</taxon>
        <taxon>Halobacteria</taxon>
        <taxon>Halobacteriales</taxon>
        <taxon>Haloferacaceae</taxon>
        <taxon>Halorubrum</taxon>
    </lineage>
</organism>
<reference evidence="3 4" key="1">
    <citation type="journal article" date="2019" name="Int. J. Syst. Evol. Microbiol.">
        <title>The Global Catalogue of Microorganisms (GCM) 10K type strain sequencing project: providing services to taxonomists for standard genome sequencing and annotation.</title>
        <authorList>
            <consortium name="The Broad Institute Genomics Platform"/>
            <consortium name="The Broad Institute Genome Sequencing Center for Infectious Disease"/>
            <person name="Wu L."/>
            <person name="Ma J."/>
        </authorList>
    </citation>
    <scope>NUCLEOTIDE SEQUENCE [LARGE SCALE GENOMIC DNA]</scope>
    <source>
        <strain evidence="3 4">CGMCC 1.16026</strain>
    </source>
</reference>
<feature type="domain" description="DUF7314" evidence="2">
    <location>
        <begin position="1"/>
        <end position="86"/>
    </location>
</feature>
<comment type="caution">
    <text evidence="3">The sequence shown here is derived from an EMBL/GenBank/DDBJ whole genome shotgun (WGS) entry which is preliminary data.</text>
</comment>
<dbReference type="EMBL" id="JBHSKV010000010">
    <property type="protein sequence ID" value="MFC5134638.1"/>
    <property type="molecule type" value="Genomic_DNA"/>
</dbReference>